<gene>
    <name evidence="1" type="ORF">CYCCA115_LOCUS3117</name>
</gene>
<protein>
    <submittedName>
        <fullName evidence="1">Uncharacterized protein</fullName>
    </submittedName>
</protein>
<reference evidence="1" key="1">
    <citation type="submission" date="2023-08" db="EMBL/GenBank/DDBJ databases">
        <authorList>
            <person name="Audoor S."/>
            <person name="Bilcke G."/>
        </authorList>
    </citation>
    <scope>NUCLEOTIDE SEQUENCE</scope>
</reference>
<keyword evidence="2" id="KW-1185">Reference proteome</keyword>
<evidence type="ECO:0000313" key="2">
    <source>
        <dbReference type="Proteomes" id="UP001295423"/>
    </source>
</evidence>
<accession>A0AAD2FEL4</accession>
<feature type="non-terminal residue" evidence="1">
    <location>
        <position position="1"/>
    </location>
</feature>
<dbReference type="EMBL" id="CAKOGP040000233">
    <property type="protein sequence ID" value="CAJ1933003.1"/>
    <property type="molecule type" value="Genomic_DNA"/>
</dbReference>
<sequence length="168" mass="18499">SGGKLVNCPVLLLRKVRNIAKVKEKRIGAPAQEKLDLDGVDTRGVKDHRRPSLKDHRRPSMKRVECTFVMLLQIAISKVVSLLGQGPKGGSNDFAVNEKLFTKGPFVHCKWNIGLIQTDNPCESADDVMETPQSVTGRVTGIAGKQFFFTVILLPRELDIVPRNLGLG</sequence>
<organism evidence="1 2">
    <name type="scientific">Cylindrotheca closterium</name>
    <dbReference type="NCBI Taxonomy" id="2856"/>
    <lineage>
        <taxon>Eukaryota</taxon>
        <taxon>Sar</taxon>
        <taxon>Stramenopiles</taxon>
        <taxon>Ochrophyta</taxon>
        <taxon>Bacillariophyta</taxon>
        <taxon>Bacillariophyceae</taxon>
        <taxon>Bacillariophycidae</taxon>
        <taxon>Bacillariales</taxon>
        <taxon>Bacillariaceae</taxon>
        <taxon>Cylindrotheca</taxon>
    </lineage>
</organism>
<proteinExistence type="predicted"/>
<dbReference type="AlphaFoldDB" id="A0AAD2FEL4"/>
<evidence type="ECO:0000313" key="1">
    <source>
        <dbReference type="EMBL" id="CAJ1933003.1"/>
    </source>
</evidence>
<comment type="caution">
    <text evidence="1">The sequence shown here is derived from an EMBL/GenBank/DDBJ whole genome shotgun (WGS) entry which is preliminary data.</text>
</comment>
<dbReference type="Proteomes" id="UP001295423">
    <property type="component" value="Unassembled WGS sequence"/>
</dbReference>
<name>A0AAD2FEL4_9STRA</name>